<gene>
    <name evidence="5" type="ORF">Q2T77_34590</name>
</gene>
<keyword evidence="6" id="KW-1185">Reference proteome</keyword>
<protein>
    <submittedName>
        <fullName evidence="5">Tannase/feruloyl esterase family alpha/beta hydrolase</fullName>
    </submittedName>
</protein>
<dbReference type="Proteomes" id="UP001169027">
    <property type="component" value="Unassembled WGS sequence"/>
</dbReference>
<comment type="caution">
    <text evidence="5">The sequence shown here is derived from an EMBL/GenBank/DDBJ whole genome shotgun (WGS) entry which is preliminary data.</text>
</comment>
<dbReference type="EMBL" id="JAUKVY010000040">
    <property type="protein sequence ID" value="MDO1537391.1"/>
    <property type="molecule type" value="Genomic_DNA"/>
</dbReference>
<keyword evidence="4" id="KW-1015">Disulfide bond</keyword>
<keyword evidence="3 5" id="KW-0378">Hydrolase</keyword>
<evidence type="ECO:0000313" key="5">
    <source>
        <dbReference type="EMBL" id="MDO1537391.1"/>
    </source>
</evidence>
<name>A0ABT8SEP1_9BURK</name>
<evidence type="ECO:0000256" key="4">
    <source>
        <dbReference type="ARBA" id="ARBA00023157"/>
    </source>
</evidence>
<dbReference type="InterPro" id="IPR011118">
    <property type="entry name" value="Tannase/feruloyl_esterase"/>
</dbReference>
<accession>A0ABT8SEP1</accession>
<dbReference type="GO" id="GO:0016787">
    <property type="term" value="F:hydrolase activity"/>
    <property type="evidence" value="ECO:0007669"/>
    <property type="project" value="UniProtKB-KW"/>
</dbReference>
<organism evidence="5 6">
    <name type="scientific">Variovorax ginsengisoli</name>
    <dbReference type="NCBI Taxonomy" id="363844"/>
    <lineage>
        <taxon>Bacteria</taxon>
        <taxon>Pseudomonadati</taxon>
        <taxon>Pseudomonadota</taxon>
        <taxon>Betaproteobacteria</taxon>
        <taxon>Burkholderiales</taxon>
        <taxon>Comamonadaceae</taxon>
        <taxon>Variovorax</taxon>
    </lineage>
</organism>
<keyword evidence="1" id="KW-0719">Serine esterase</keyword>
<proteinExistence type="predicted"/>
<evidence type="ECO:0000256" key="3">
    <source>
        <dbReference type="ARBA" id="ARBA00022801"/>
    </source>
</evidence>
<sequence length="83" mass="8563">MVALELQDPTMATTSFVNATGSGAKLYGALTDWVENGNSPDRIDVSAPATPSAPTSTRPLRLYPAKATFIGGNPQAASSYTCA</sequence>
<evidence type="ECO:0000256" key="2">
    <source>
        <dbReference type="ARBA" id="ARBA00022729"/>
    </source>
</evidence>
<keyword evidence="2" id="KW-0732">Signal</keyword>
<dbReference type="RefSeq" id="WP_301815837.1">
    <property type="nucleotide sequence ID" value="NZ_JAUJZH010000040.1"/>
</dbReference>
<evidence type="ECO:0000313" key="6">
    <source>
        <dbReference type="Proteomes" id="UP001169027"/>
    </source>
</evidence>
<dbReference type="Pfam" id="PF07519">
    <property type="entry name" value="Tannase"/>
    <property type="match status" value="1"/>
</dbReference>
<reference evidence="5" key="1">
    <citation type="submission" date="2023-06" db="EMBL/GenBank/DDBJ databases">
        <authorList>
            <person name="Jiang Y."/>
            <person name="Liu Q."/>
        </authorList>
    </citation>
    <scope>NUCLEOTIDE SEQUENCE</scope>
    <source>
        <strain evidence="5">CGMCC 1.12090</strain>
    </source>
</reference>
<evidence type="ECO:0000256" key="1">
    <source>
        <dbReference type="ARBA" id="ARBA00022487"/>
    </source>
</evidence>